<dbReference type="STRING" id="1123404.SAMN02745784_00246"/>
<sequence>MKLHNLIEDEVFNAIDSIKNEVQVKCLCEKCKLDIAAIALNNLSPKYIVTEEGYVYAKANSMNYQFNTDVIAAVTEAMKIVGKNPKHD</sequence>
<dbReference type="RefSeq" id="WP_084725034.1">
    <property type="nucleotide sequence ID" value="NZ_FQTY01000001.1"/>
</dbReference>
<accession>A0A1M4SCH6</accession>
<organism evidence="1 2">
    <name type="scientific">Tissierella praeacuta DSM 18095</name>
    <dbReference type="NCBI Taxonomy" id="1123404"/>
    <lineage>
        <taxon>Bacteria</taxon>
        <taxon>Bacillati</taxon>
        <taxon>Bacillota</taxon>
        <taxon>Tissierellia</taxon>
        <taxon>Tissierellales</taxon>
        <taxon>Tissierellaceae</taxon>
        <taxon>Tissierella</taxon>
    </lineage>
</organism>
<protein>
    <submittedName>
        <fullName evidence="1">Competence protein ComFB</fullName>
    </submittedName>
</protein>
<dbReference type="InterPro" id="IPR019657">
    <property type="entry name" value="ComFB"/>
</dbReference>
<name>A0A1M4SCH6_9FIRM</name>
<dbReference type="Proteomes" id="UP000184114">
    <property type="component" value="Unassembled WGS sequence"/>
</dbReference>
<dbReference type="EMBL" id="FQTY01000001">
    <property type="protein sequence ID" value="SHE29899.1"/>
    <property type="molecule type" value="Genomic_DNA"/>
</dbReference>
<gene>
    <name evidence="1" type="ORF">SAMN02745784_00246</name>
</gene>
<reference evidence="2" key="1">
    <citation type="submission" date="2016-11" db="EMBL/GenBank/DDBJ databases">
        <authorList>
            <person name="Varghese N."/>
            <person name="Submissions S."/>
        </authorList>
    </citation>
    <scope>NUCLEOTIDE SEQUENCE [LARGE SCALE GENOMIC DNA]</scope>
    <source>
        <strain evidence="2">DSM 18095</strain>
    </source>
</reference>
<evidence type="ECO:0000313" key="1">
    <source>
        <dbReference type="EMBL" id="SHE29899.1"/>
    </source>
</evidence>
<evidence type="ECO:0000313" key="2">
    <source>
        <dbReference type="Proteomes" id="UP000184114"/>
    </source>
</evidence>
<proteinExistence type="predicted"/>
<dbReference type="AlphaFoldDB" id="A0A1M4SCH6"/>
<dbReference type="GeneID" id="90994938"/>
<keyword evidence="2" id="KW-1185">Reference proteome</keyword>
<dbReference type="Pfam" id="PF10719">
    <property type="entry name" value="ComFB"/>
    <property type="match status" value="1"/>
</dbReference>